<dbReference type="EMBL" id="JAERRB010000016">
    <property type="protein sequence ID" value="MBL0745460.1"/>
    <property type="molecule type" value="Genomic_DNA"/>
</dbReference>
<evidence type="ECO:0000256" key="1">
    <source>
        <dbReference type="ARBA" id="ARBA00004651"/>
    </source>
</evidence>
<evidence type="ECO:0000256" key="5">
    <source>
        <dbReference type="ARBA" id="ARBA00023136"/>
    </source>
</evidence>
<feature type="transmembrane region" description="Helical" evidence="6">
    <location>
        <begin position="41"/>
        <end position="61"/>
    </location>
</feature>
<feature type="transmembrane region" description="Helical" evidence="6">
    <location>
        <begin position="6"/>
        <end position="29"/>
    </location>
</feature>
<evidence type="ECO:0000256" key="2">
    <source>
        <dbReference type="ARBA" id="ARBA00022475"/>
    </source>
</evidence>
<evidence type="ECO:0000313" key="8">
    <source>
        <dbReference type="EMBL" id="MBL0745460.1"/>
    </source>
</evidence>
<dbReference type="InterPro" id="IPR027379">
    <property type="entry name" value="CLS_N"/>
</dbReference>
<feature type="domain" description="Cardiolipin synthase N-terminal" evidence="7">
    <location>
        <begin position="20"/>
        <end position="63"/>
    </location>
</feature>
<proteinExistence type="predicted"/>
<evidence type="ECO:0000313" key="9">
    <source>
        <dbReference type="Proteomes" id="UP000613030"/>
    </source>
</evidence>
<keyword evidence="9" id="KW-1185">Reference proteome</keyword>
<dbReference type="Proteomes" id="UP000613030">
    <property type="component" value="Unassembled WGS sequence"/>
</dbReference>
<keyword evidence="4 6" id="KW-1133">Transmembrane helix</keyword>
<keyword evidence="5 6" id="KW-0472">Membrane</keyword>
<reference evidence="8 9" key="1">
    <citation type="submission" date="2021-01" db="EMBL/GenBank/DDBJ databases">
        <title>Chryseolinea sp. Jin1 Genome sequencing and assembly.</title>
        <authorList>
            <person name="Kim I."/>
        </authorList>
    </citation>
    <scope>NUCLEOTIDE SEQUENCE [LARGE SCALE GENOMIC DNA]</scope>
    <source>
        <strain evidence="8 9">Jin1</strain>
    </source>
</reference>
<accession>A0ABS1L1L3</accession>
<dbReference type="Pfam" id="PF13396">
    <property type="entry name" value="PLDc_N"/>
    <property type="match status" value="1"/>
</dbReference>
<organism evidence="8 9">
    <name type="scientific">Chryseolinea lacunae</name>
    <dbReference type="NCBI Taxonomy" id="2801331"/>
    <lineage>
        <taxon>Bacteria</taxon>
        <taxon>Pseudomonadati</taxon>
        <taxon>Bacteroidota</taxon>
        <taxon>Cytophagia</taxon>
        <taxon>Cytophagales</taxon>
        <taxon>Fulvivirgaceae</taxon>
        <taxon>Chryseolinea</taxon>
    </lineage>
</organism>
<protein>
    <submittedName>
        <fullName evidence="8">PLDc_N domain-containing protein</fullName>
    </submittedName>
</protein>
<sequence>MDLLIPSLGVIILVLLVPFALWLWALIEIIRSDFKESSQKIIWLLVLIFLPFLGWLLYVIIGRGQRVKPEGQA</sequence>
<evidence type="ECO:0000256" key="6">
    <source>
        <dbReference type="SAM" id="Phobius"/>
    </source>
</evidence>
<evidence type="ECO:0000259" key="7">
    <source>
        <dbReference type="Pfam" id="PF13396"/>
    </source>
</evidence>
<evidence type="ECO:0000256" key="4">
    <source>
        <dbReference type="ARBA" id="ARBA00022989"/>
    </source>
</evidence>
<keyword evidence="2" id="KW-1003">Cell membrane</keyword>
<name>A0ABS1L1L3_9BACT</name>
<comment type="caution">
    <text evidence="8">The sequence shown here is derived from an EMBL/GenBank/DDBJ whole genome shotgun (WGS) entry which is preliminary data.</text>
</comment>
<dbReference type="RefSeq" id="WP_202015897.1">
    <property type="nucleotide sequence ID" value="NZ_JAERRB010000016.1"/>
</dbReference>
<keyword evidence="3 6" id="KW-0812">Transmembrane</keyword>
<gene>
    <name evidence="8" type="ORF">JI741_29785</name>
</gene>
<comment type="subcellular location">
    <subcellularLocation>
        <location evidence="1">Cell membrane</location>
        <topology evidence="1">Multi-pass membrane protein</topology>
    </subcellularLocation>
</comment>
<evidence type="ECO:0000256" key="3">
    <source>
        <dbReference type="ARBA" id="ARBA00022692"/>
    </source>
</evidence>